<dbReference type="NCBIfam" id="TIGR00012">
    <property type="entry name" value="L29"/>
    <property type="match status" value="1"/>
</dbReference>
<dbReference type="GO" id="GO:0006412">
    <property type="term" value="P:translation"/>
    <property type="evidence" value="ECO:0007669"/>
    <property type="project" value="UniProtKB-UniRule"/>
</dbReference>
<dbReference type="Gene3D" id="1.10.287.310">
    <property type="match status" value="1"/>
</dbReference>
<evidence type="ECO:0000256" key="2">
    <source>
        <dbReference type="ARBA" id="ARBA00022980"/>
    </source>
</evidence>
<dbReference type="AlphaFoldDB" id="A0A235BWJ1"/>
<evidence type="ECO:0000256" key="6">
    <source>
        <dbReference type="SAM" id="MobiDB-lite"/>
    </source>
</evidence>
<dbReference type="GO" id="GO:0003735">
    <property type="term" value="F:structural constituent of ribosome"/>
    <property type="evidence" value="ECO:0007669"/>
    <property type="project" value="InterPro"/>
</dbReference>
<comment type="caution">
    <text evidence="7">The sequence shown here is derived from an EMBL/GenBank/DDBJ whole genome shotgun (WGS) entry which is preliminary data.</text>
</comment>
<feature type="region of interest" description="Disordered" evidence="6">
    <location>
        <begin position="24"/>
        <end position="45"/>
    </location>
</feature>
<dbReference type="InterPro" id="IPR018254">
    <property type="entry name" value="Ribosomal_uL29_CS"/>
</dbReference>
<dbReference type="Proteomes" id="UP000215215">
    <property type="component" value="Unassembled WGS sequence"/>
</dbReference>
<evidence type="ECO:0000256" key="1">
    <source>
        <dbReference type="ARBA" id="ARBA00009254"/>
    </source>
</evidence>
<evidence type="ECO:0000256" key="5">
    <source>
        <dbReference type="HAMAP-Rule" id="MF_00374"/>
    </source>
</evidence>
<evidence type="ECO:0000313" key="8">
    <source>
        <dbReference type="Proteomes" id="UP000215215"/>
    </source>
</evidence>
<reference evidence="7 8" key="1">
    <citation type="submission" date="2017-07" db="EMBL/GenBank/DDBJ databases">
        <title>Recovery of genomes from metagenomes via a dereplication, aggregation, and scoring strategy.</title>
        <authorList>
            <person name="Sieber C.M."/>
            <person name="Probst A.J."/>
            <person name="Sharrar A."/>
            <person name="Thomas B.C."/>
            <person name="Hess M."/>
            <person name="Tringe S.G."/>
            <person name="Banfield J.F."/>
        </authorList>
    </citation>
    <scope>NUCLEOTIDE SEQUENCE [LARGE SCALE GENOMIC DNA]</scope>
    <source>
        <strain evidence="7">JGI_Cruoil_03_44_89</strain>
    </source>
</reference>
<dbReference type="Pfam" id="PF00831">
    <property type="entry name" value="Ribosomal_L29"/>
    <property type="match status" value="1"/>
</dbReference>
<dbReference type="SUPFAM" id="SSF46561">
    <property type="entry name" value="Ribosomal protein L29 (L29p)"/>
    <property type="match status" value="1"/>
</dbReference>
<protein>
    <recommendedName>
        <fullName evidence="4 5">Large ribosomal subunit protein uL29</fullName>
    </recommendedName>
</protein>
<organism evidence="7 8">
    <name type="scientific">candidate division WOR-3 bacterium JGI_Cruoil_03_44_89</name>
    <dbReference type="NCBI Taxonomy" id="1973748"/>
    <lineage>
        <taxon>Bacteria</taxon>
        <taxon>Bacteria division WOR-3</taxon>
    </lineage>
</organism>
<dbReference type="PANTHER" id="PTHR10916:SF0">
    <property type="entry name" value="LARGE RIBOSOMAL SUBUNIT PROTEIN UL29C"/>
    <property type="match status" value="1"/>
</dbReference>
<keyword evidence="3 5" id="KW-0687">Ribonucleoprotein</keyword>
<dbReference type="HAMAP" id="MF_00374">
    <property type="entry name" value="Ribosomal_uL29"/>
    <property type="match status" value="1"/>
</dbReference>
<name>A0A235BWJ1_UNCW3</name>
<dbReference type="InterPro" id="IPR036049">
    <property type="entry name" value="Ribosomal_uL29_sf"/>
</dbReference>
<gene>
    <name evidence="5" type="primary">rpmC</name>
    <name evidence="7" type="ORF">CH333_04205</name>
</gene>
<proteinExistence type="inferred from homology"/>
<sequence length="66" mass="7940">MKPFELREFSTAELKQKLHDLREESMSMRFKKQTETPKPSDIRKTKKDIARIKTIMREREDTVDGE</sequence>
<dbReference type="PANTHER" id="PTHR10916">
    <property type="entry name" value="60S RIBOSOMAL PROTEIN L35/50S RIBOSOMAL PROTEIN L29"/>
    <property type="match status" value="1"/>
</dbReference>
<dbReference type="CDD" id="cd00427">
    <property type="entry name" value="Ribosomal_L29_HIP"/>
    <property type="match status" value="1"/>
</dbReference>
<keyword evidence="2 5" id="KW-0689">Ribosomal protein</keyword>
<evidence type="ECO:0000256" key="3">
    <source>
        <dbReference type="ARBA" id="ARBA00023274"/>
    </source>
</evidence>
<dbReference type="InterPro" id="IPR050063">
    <property type="entry name" value="Ribosomal_protein_uL29"/>
</dbReference>
<dbReference type="EMBL" id="NOZQ01000084">
    <property type="protein sequence ID" value="OYD16157.1"/>
    <property type="molecule type" value="Genomic_DNA"/>
</dbReference>
<dbReference type="InterPro" id="IPR001854">
    <property type="entry name" value="Ribosomal_uL29"/>
</dbReference>
<accession>A0A235BWJ1</accession>
<dbReference type="FunFam" id="1.10.287.310:FF:000001">
    <property type="entry name" value="50S ribosomal protein L29"/>
    <property type="match status" value="1"/>
</dbReference>
<dbReference type="GO" id="GO:0022625">
    <property type="term" value="C:cytosolic large ribosomal subunit"/>
    <property type="evidence" value="ECO:0007669"/>
    <property type="project" value="TreeGrafter"/>
</dbReference>
<dbReference type="PROSITE" id="PS00579">
    <property type="entry name" value="RIBOSOMAL_L29"/>
    <property type="match status" value="1"/>
</dbReference>
<comment type="similarity">
    <text evidence="1 5">Belongs to the universal ribosomal protein uL29 family.</text>
</comment>
<evidence type="ECO:0000313" key="7">
    <source>
        <dbReference type="EMBL" id="OYD16157.1"/>
    </source>
</evidence>
<evidence type="ECO:0000256" key="4">
    <source>
        <dbReference type="ARBA" id="ARBA00035204"/>
    </source>
</evidence>